<proteinExistence type="predicted"/>
<feature type="chain" id="PRO_5015578559" description="DUF7933 domain-containing protein" evidence="2">
    <location>
        <begin position="24"/>
        <end position="503"/>
    </location>
</feature>
<keyword evidence="5" id="KW-1185">Reference proteome</keyword>
<feature type="signal peptide" evidence="2">
    <location>
        <begin position="1"/>
        <end position="23"/>
    </location>
</feature>
<name>A0A2S0MDM1_9BURK</name>
<dbReference type="Gene3D" id="2.60.120.260">
    <property type="entry name" value="Galactose-binding domain-like"/>
    <property type="match status" value="1"/>
</dbReference>
<dbReference type="Pfam" id="PF25564">
    <property type="entry name" value="DUF7933"/>
    <property type="match status" value="1"/>
</dbReference>
<evidence type="ECO:0000256" key="1">
    <source>
        <dbReference type="SAM" id="Phobius"/>
    </source>
</evidence>
<dbReference type="AlphaFoldDB" id="A0A2S0MDM1"/>
<evidence type="ECO:0000313" key="5">
    <source>
        <dbReference type="Proteomes" id="UP000239709"/>
    </source>
</evidence>
<accession>A0A2S0MDM1</accession>
<sequence>MQKLAAVTGALMVAAWLPSTALAQALPTLSCSTPNRINTGTDAAGTLVGYNQADPYWQYTPVGSDEANTLVAKSAADWHPATVVVPSGAPWIWQTYPNANWIAVNSNREGYSRTYYRYRFNLDPAVAPADFGLGVHFHVDDLVLAVFVNGVKQDGAVIGGGWTTSDPHYTIPGEFSLSSGWQAGTNEIVVLVQNFSGATWTTPTPIGGLLVRGVSACGGGQITKQFAPNAVQPGGTSNLMVTVTNRTDPQVAVSDVRFTDVLPAPLVLDGAPLSNTCGGTITGASGDGTLALAGGTLPAGTGGTPGTCAVTVPVRWPASASAQCTGAAITNTITPGRAAAGGQFSTAAGQVSAPASASLACTLPMASLQVTVSVAAGSVDLSGERVPFTATCQNPSQSYSGSVVLGAGNTASTALAVPAGSSNCTLAIGALPTAPPGFQWAAAGPAYAQPNPAAVAAGATVPGGIALALLAAPVAVPVGGGPAFWLTLTLLLGLGVWALRRWR</sequence>
<evidence type="ECO:0000313" key="4">
    <source>
        <dbReference type="EMBL" id="AVO33968.1"/>
    </source>
</evidence>
<feature type="domain" description="DUF7933" evidence="3">
    <location>
        <begin position="222"/>
        <end position="359"/>
    </location>
</feature>
<keyword evidence="1" id="KW-0472">Membrane</keyword>
<reference evidence="4 5" key="1">
    <citation type="submission" date="2018-03" db="EMBL/GenBank/DDBJ databases">
        <title>Genome sequencing of Ottowia sp.</title>
        <authorList>
            <person name="Kim S.-J."/>
            <person name="Heo J."/>
            <person name="Kwon S.-W."/>
        </authorList>
    </citation>
    <scope>NUCLEOTIDE SEQUENCE [LARGE SCALE GENOMIC DNA]</scope>
    <source>
        <strain evidence="4 5">KADR8-3</strain>
    </source>
</reference>
<keyword evidence="2" id="KW-0732">Signal</keyword>
<keyword evidence="1" id="KW-0812">Transmembrane</keyword>
<feature type="transmembrane region" description="Helical" evidence="1">
    <location>
        <begin position="482"/>
        <end position="499"/>
    </location>
</feature>
<organism evidence="4 5">
    <name type="scientific">Ottowia oryzae</name>
    <dbReference type="NCBI Taxonomy" id="2109914"/>
    <lineage>
        <taxon>Bacteria</taxon>
        <taxon>Pseudomonadati</taxon>
        <taxon>Pseudomonadota</taxon>
        <taxon>Betaproteobacteria</taxon>
        <taxon>Burkholderiales</taxon>
        <taxon>Comamonadaceae</taxon>
        <taxon>Ottowia</taxon>
    </lineage>
</organism>
<dbReference type="KEGG" id="otk:C6570_06680"/>
<evidence type="ECO:0000256" key="2">
    <source>
        <dbReference type="SAM" id="SignalP"/>
    </source>
</evidence>
<dbReference type="EMBL" id="CP027666">
    <property type="protein sequence ID" value="AVO33968.1"/>
    <property type="molecule type" value="Genomic_DNA"/>
</dbReference>
<protein>
    <recommendedName>
        <fullName evidence="3">DUF7933 domain-containing protein</fullName>
    </recommendedName>
</protein>
<dbReference type="Proteomes" id="UP000239709">
    <property type="component" value="Chromosome"/>
</dbReference>
<keyword evidence="1" id="KW-1133">Transmembrane helix</keyword>
<dbReference type="InterPro" id="IPR057693">
    <property type="entry name" value="DUF7933"/>
</dbReference>
<evidence type="ECO:0000259" key="3">
    <source>
        <dbReference type="Pfam" id="PF25564"/>
    </source>
</evidence>
<gene>
    <name evidence="4" type="ORF">C6570_06680</name>
</gene>